<proteinExistence type="inferred from homology"/>
<reference evidence="8" key="1">
    <citation type="submission" date="2014-06" db="EMBL/GenBank/DDBJ databases">
        <title>Key roles for freshwater Actinobacteria revealed by deep metagenomic sequencing.</title>
        <authorList>
            <person name="Ghai R."/>
            <person name="Mizuno C.M."/>
            <person name="Picazo A."/>
            <person name="Camacho A."/>
            <person name="Rodriguez-Valera F."/>
        </authorList>
    </citation>
    <scope>NUCLEOTIDE SEQUENCE</scope>
</reference>
<evidence type="ECO:0000256" key="3">
    <source>
        <dbReference type="ARBA" id="ARBA00012925"/>
    </source>
</evidence>
<name>A0A094S8T0_9ZZZZ</name>
<gene>
    <name evidence="8" type="ORF">GM51_17480</name>
</gene>
<dbReference type="PANTHER" id="PTHR11002:SF76">
    <property type="entry name" value="CARBONIC ANHYDRASE"/>
    <property type="match status" value="1"/>
</dbReference>
<evidence type="ECO:0000256" key="1">
    <source>
        <dbReference type="ARBA" id="ARBA00001947"/>
    </source>
</evidence>
<comment type="cofactor">
    <cofactor evidence="1">
        <name>Zn(2+)</name>
        <dbReference type="ChEBI" id="CHEBI:29105"/>
    </cofactor>
</comment>
<dbReference type="CDD" id="cd00884">
    <property type="entry name" value="beta_CA_cladeB"/>
    <property type="match status" value="1"/>
</dbReference>
<sequence length="215" mass="23280">MSQPLSERLSAGYRRFRAGRYNDERVRYEELAREGQKPRTMIVACSDSRSAPETIFDAGPGELFVLRNVAALVPVYAPDAKSHGASAALEFAVHGLGVTSIVVMGHGRCGGVAAAIDSASPLTDSDFIGAWVADLVTLDQRTPAAAASSLEERQRLIEHLSVQLSLEHLRTFPWIAERERAGSLTLHGAWFDISLGELHALAGSEWLPQPYDQAG</sequence>
<protein>
    <recommendedName>
        <fullName evidence="3">carbonic anhydrase</fullName>
        <ecNumber evidence="3">4.2.1.1</ecNumber>
    </recommendedName>
</protein>
<dbReference type="GO" id="GO:0004089">
    <property type="term" value="F:carbonate dehydratase activity"/>
    <property type="evidence" value="ECO:0007669"/>
    <property type="project" value="UniProtKB-EC"/>
</dbReference>
<dbReference type="SUPFAM" id="SSF53056">
    <property type="entry name" value="beta-carbonic anhydrase, cab"/>
    <property type="match status" value="1"/>
</dbReference>
<keyword evidence="4" id="KW-0479">Metal-binding</keyword>
<dbReference type="InterPro" id="IPR045066">
    <property type="entry name" value="Beta_CA_cladeB"/>
</dbReference>
<evidence type="ECO:0000256" key="5">
    <source>
        <dbReference type="ARBA" id="ARBA00022833"/>
    </source>
</evidence>
<dbReference type="InterPro" id="IPR001765">
    <property type="entry name" value="Carbonic_anhydrase"/>
</dbReference>
<dbReference type="PANTHER" id="PTHR11002">
    <property type="entry name" value="CARBONIC ANHYDRASE"/>
    <property type="match status" value="1"/>
</dbReference>
<dbReference type="GO" id="GO:0008270">
    <property type="term" value="F:zinc ion binding"/>
    <property type="evidence" value="ECO:0007669"/>
    <property type="project" value="InterPro"/>
</dbReference>
<dbReference type="AlphaFoldDB" id="A0A094S8T0"/>
<evidence type="ECO:0000256" key="6">
    <source>
        <dbReference type="ARBA" id="ARBA00023239"/>
    </source>
</evidence>
<keyword evidence="6" id="KW-0456">Lyase</keyword>
<organism evidence="8">
    <name type="scientific">freshwater metagenome</name>
    <dbReference type="NCBI Taxonomy" id="449393"/>
    <lineage>
        <taxon>unclassified sequences</taxon>
        <taxon>metagenomes</taxon>
        <taxon>ecological metagenomes</taxon>
    </lineage>
</organism>
<dbReference type="InterPro" id="IPR015892">
    <property type="entry name" value="Carbonic_anhydrase_CS"/>
</dbReference>
<dbReference type="InterPro" id="IPR036874">
    <property type="entry name" value="Carbonic_anhydrase_sf"/>
</dbReference>
<dbReference type="Gene3D" id="3.40.1050.10">
    <property type="entry name" value="Carbonic anhydrase"/>
    <property type="match status" value="1"/>
</dbReference>
<comment type="catalytic activity">
    <reaction evidence="7">
        <text>hydrogencarbonate + H(+) = CO2 + H2O</text>
        <dbReference type="Rhea" id="RHEA:10748"/>
        <dbReference type="ChEBI" id="CHEBI:15377"/>
        <dbReference type="ChEBI" id="CHEBI:15378"/>
        <dbReference type="ChEBI" id="CHEBI:16526"/>
        <dbReference type="ChEBI" id="CHEBI:17544"/>
        <dbReference type="EC" id="4.2.1.1"/>
    </reaction>
</comment>
<dbReference type="PROSITE" id="PS00705">
    <property type="entry name" value="PROK_CO2_ANHYDRASE_2"/>
    <property type="match status" value="1"/>
</dbReference>
<keyword evidence="5" id="KW-0862">Zinc</keyword>
<dbReference type="Pfam" id="PF00484">
    <property type="entry name" value="Pro_CA"/>
    <property type="match status" value="1"/>
</dbReference>
<evidence type="ECO:0000256" key="4">
    <source>
        <dbReference type="ARBA" id="ARBA00022723"/>
    </source>
</evidence>
<evidence type="ECO:0000313" key="8">
    <source>
        <dbReference type="EMBL" id="KGA14353.1"/>
    </source>
</evidence>
<comment type="caution">
    <text evidence="8">The sequence shown here is derived from an EMBL/GenBank/DDBJ whole genome shotgun (WGS) entry which is preliminary data.</text>
</comment>
<dbReference type="GO" id="GO:0015976">
    <property type="term" value="P:carbon utilization"/>
    <property type="evidence" value="ECO:0007669"/>
    <property type="project" value="InterPro"/>
</dbReference>
<comment type="similarity">
    <text evidence="2">Belongs to the beta-class carbonic anhydrase family.</text>
</comment>
<accession>A0A094S8T0</accession>
<evidence type="ECO:0000256" key="7">
    <source>
        <dbReference type="ARBA" id="ARBA00048348"/>
    </source>
</evidence>
<evidence type="ECO:0000256" key="2">
    <source>
        <dbReference type="ARBA" id="ARBA00006217"/>
    </source>
</evidence>
<dbReference type="EC" id="4.2.1.1" evidence="3"/>
<dbReference type="EMBL" id="JNSL01000151">
    <property type="protein sequence ID" value="KGA14353.1"/>
    <property type="molecule type" value="Genomic_DNA"/>
</dbReference>
<dbReference type="SMART" id="SM00947">
    <property type="entry name" value="Pro_CA"/>
    <property type="match status" value="1"/>
</dbReference>